<name>A0A915JYJ5_ROMCU</name>
<evidence type="ECO:0000313" key="1">
    <source>
        <dbReference type="Proteomes" id="UP000887565"/>
    </source>
</evidence>
<reference evidence="2" key="1">
    <citation type="submission" date="2022-11" db="UniProtKB">
        <authorList>
            <consortium name="WormBaseParasite"/>
        </authorList>
    </citation>
    <scope>IDENTIFICATION</scope>
</reference>
<keyword evidence="1" id="KW-1185">Reference proteome</keyword>
<sequence>MSVDVDGQKLTANAQTKLWSIDWPQSLTIVFGYSNLGENC</sequence>
<dbReference type="WBParaSite" id="nRc.2.0.1.t31069-RA">
    <property type="protein sequence ID" value="nRc.2.0.1.t31069-RA"/>
    <property type="gene ID" value="nRc.2.0.1.g31069"/>
</dbReference>
<organism evidence="1 2">
    <name type="scientific">Romanomermis culicivorax</name>
    <name type="common">Nematode worm</name>
    <dbReference type="NCBI Taxonomy" id="13658"/>
    <lineage>
        <taxon>Eukaryota</taxon>
        <taxon>Metazoa</taxon>
        <taxon>Ecdysozoa</taxon>
        <taxon>Nematoda</taxon>
        <taxon>Enoplea</taxon>
        <taxon>Dorylaimia</taxon>
        <taxon>Mermithida</taxon>
        <taxon>Mermithoidea</taxon>
        <taxon>Mermithidae</taxon>
        <taxon>Romanomermis</taxon>
    </lineage>
</organism>
<accession>A0A915JYJ5</accession>
<dbReference type="AlphaFoldDB" id="A0A915JYJ5"/>
<dbReference type="Proteomes" id="UP000887565">
    <property type="component" value="Unplaced"/>
</dbReference>
<proteinExistence type="predicted"/>
<evidence type="ECO:0000313" key="2">
    <source>
        <dbReference type="WBParaSite" id="nRc.2.0.1.t31069-RA"/>
    </source>
</evidence>
<protein>
    <submittedName>
        <fullName evidence="2">Uncharacterized protein</fullName>
    </submittedName>
</protein>